<organism evidence="1 2">
    <name type="scientific">Saccharophagus degradans</name>
    <dbReference type="NCBI Taxonomy" id="86304"/>
    <lineage>
        <taxon>Bacteria</taxon>
        <taxon>Pseudomonadati</taxon>
        <taxon>Pseudomonadota</taxon>
        <taxon>Gammaproteobacteria</taxon>
        <taxon>Cellvibrionales</taxon>
        <taxon>Cellvibrionaceae</taxon>
        <taxon>Saccharophagus</taxon>
    </lineage>
</organism>
<gene>
    <name evidence="1" type="ORF">Q4521_09040</name>
</gene>
<dbReference type="RefSeq" id="WP_216064839.1">
    <property type="nucleotide sequence ID" value="NZ_JAHKPP010000036.1"/>
</dbReference>
<comment type="caution">
    <text evidence="1">The sequence shown here is derived from an EMBL/GenBank/DDBJ whole genome shotgun (WGS) entry which is preliminary data.</text>
</comment>
<protein>
    <recommendedName>
        <fullName evidence="3">Transposase</fullName>
    </recommendedName>
</protein>
<proteinExistence type="predicted"/>
<dbReference type="Proteomes" id="UP001169760">
    <property type="component" value="Unassembled WGS sequence"/>
</dbReference>
<sequence>MTALLLATPKDYVAYGSRFVLSGKYFALPGALTDDPIKGASLYNRHLIKKIKAQGNTQTRKHRMVRIAQRFANNRRIKRVNSAIKAAHNNELICIQLTQFERDIFFMLF</sequence>
<reference evidence="1" key="1">
    <citation type="submission" date="2023-07" db="EMBL/GenBank/DDBJ databases">
        <title>Genome content predicts the carbon catabolic preferences of heterotrophic bacteria.</title>
        <authorList>
            <person name="Gralka M."/>
        </authorList>
    </citation>
    <scope>NUCLEOTIDE SEQUENCE</scope>
    <source>
        <strain evidence="1">I3M17_2</strain>
    </source>
</reference>
<dbReference type="EMBL" id="JAUOPB010000006">
    <property type="protein sequence ID" value="MDO6422617.1"/>
    <property type="molecule type" value="Genomic_DNA"/>
</dbReference>
<dbReference type="AlphaFoldDB" id="A0AAW7X6X0"/>
<accession>A0AAW7X6X0</accession>
<evidence type="ECO:0008006" key="3">
    <source>
        <dbReference type="Google" id="ProtNLM"/>
    </source>
</evidence>
<evidence type="ECO:0000313" key="2">
    <source>
        <dbReference type="Proteomes" id="UP001169760"/>
    </source>
</evidence>
<name>A0AAW7X6X0_9GAMM</name>
<evidence type="ECO:0000313" key="1">
    <source>
        <dbReference type="EMBL" id="MDO6422617.1"/>
    </source>
</evidence>